<sequence length="341" mass="38212">MSSFSITNLERLLQCLTPDVPSKIIPKSCLNDVNRQWLPLSKDEDKFECFTLKDLWGCYDEWSIFGAGTPVVLENGDTVNQFYIPFLSAIQIYSYKPVGAPSPRNRSERNNGAEFDSDSSSDETHDGKSRLSRSSSGSSNKAWDASSFGSISDQVGLLANGEKLGYLNFQYTETAPPHLRVPLSEKIAELAKIHPALMTLKSVNLSPASWMAVAWYPIYAIPSYPNDTCFLTYHSLSSSYEDCANKYFEVDLRKDIFCPTGWGSIVGEKLERKKSACISLSPFGLATYRFQGDVWINLSNDNDDSDDDDNGKLSDLFGAADSWLKQIDAEHHDFKFFRDVK</sequence>
<accession>A0AAN9F789</accession>
<proteinExistence type="predicted"/>
<protein>
    <submittedName>
        <fullName evidence="2">Uncharacterized protein</fullName>
    </submittedName>
</protein>
<dbReference type="Proteomes" id="UP001372338">
    <property type="component" value="Unassembled WGS sequence"/>
</dbReference>
<dbReference type="PANTHER" id="PTHR31343:SF29">
    <property type="entry name" value="DUF789 DOMAIN-CONTAINING PROTEIN"/>
    <property type="match status" value="1"/>
</dbReference>
<keyword evidence="3" id="KW-1185">Reference proteome</keyword>
<organism evidence="2 3">
    <name type="scientific">Crotalaria pallida</name>
    <name type="common">Smooth rattlebox</name>
    <name type="synonym">Crotalaria striata</name>
    <dbReference type="NCBI Taxonomy" id="3830"/>
    <lineage>
        <taxon>Eukaryota</taxon>
        <taxon>Viridiplantae</taxon>
        <taxon>Streptophyta</taxon>
        <taxon>Embryophyta</taxon>
        <taxon>Tracheophyta</taxon>
        <taxon>Spermatophyta</taxon>
        <taxon>Magnoliopsida</taxon>
        <taxon>eudicotyledons</taxon>
        <taxon>Gunneridae</taxon>
        <taxon>Pentapetalae</taxon>
        <taxon>rosids</taxon>
        <taxon>fabids</taxon>
        <taxon>Fabales</taxon>
        <taxon>Fabaceae</taxon>
        <taxon>Papilionoideae</taxon>
        <taxon>50 kb inversion clade</taxon>
        <taxon>genistoids sensu lato</taxon>
        <taxon>core genistoids</taxon>
        <taxon>Crotalarieae</taxon>
        <taxon>Crotalaria</taxon>
    </lineage>
</organism>
<reference evidence="2 3" key="1">
    <citation type="submission" date="2024-01" db="EMBL/GenBank/DDBJ databases">
        <title>The genomes of 5 underutilized Papilionoideae crops provide insights into root nodulation and disease resistanc.</title>
        <authorList>
            <person name="Yuan L."/>
        </authorList>
    </citation>
    <scope>NUCLEOTIDE SEQUENCE [LARGE SCALE GENOMIC DNA]</scope>
    <source>
        <strain evidence="2">ZHUSHIDOU_FW_LH</strain>
        <tissue evidence="2">Leaf</tissue>
    </source>
</reference>
<gene>
    <name evidence="2" type="ORF">RIF29_21726</name>
</gene>
<evidence type="ECO:0000256" key="1">
    <source>
        <dbReference type="SAM" id="MobiDB-lite"/>
    </source>
</evidence>
<evidence type="ECO:0000313" key="3">
    <source>
        <dbReference type="Proteomes" id="UP001372338"/>
    </source>
</evidence>
<feature type="region of interest" description="Disordered" evidence="1">
    <location>
        <begin position="100"/>
        <end position="144"/>
    </location>
</feature>
<dbReference type="EMBL" id="JAYWIO010000004">
    <property type="protein sequence ID" value="KAK7269011.1"/>
    <property type="molecule type" value="Genomic_DNA"/>
</dbReference>
<dbReference type="Pfam" id="PF05623">
    <property type="entry name" value="DUF789"/>
    <property type="match status" value="1"/>
</dbReference>
<dbReference type="AlphaFoldDB" id="A0AAN9F789"/>
<dbReference type="InterPro" id="IPR008507">
    <property type="entry name" value="DUF789"/>
</dbReference>
<comment type="caution">
    <text evidence="2">The sequence shown here is derived from an EMBL/GenBank/DDBJ whole genome shotgun (WGS) entry which is preliminary data.</text>
</comment>
<dbReference type="PANTHER" id="PTHR31343">
    <property type="entry name" value="T15D22.8"/>
    <property type="match status" value="1"/>
</dbReference>
<evidence type="ECO:0000313" key="2">
    <source>
        <dbReference type="EMBL" id="KAK7269011.1"/>
    </source>
</evidence>
<name>A0AAN9F789_CROPI</name>